<sequence length="439" mass="47747">MKTSVIVAVILLVVLLGVGVYYFRDLNGPTLSLVPDRGPVSAHRDIALSLGDPGSGLRSVTIEALQGDKSIPVLTKQYPAGIHQARETFRLPAGLKEGTFRLQVSATDRSPMRFGAGNLTRQLPSFDLQNKPPSVAVLSVAHNITRGGAALVVYTVNREVERSGVVFANRFFPGYRQSRDIYACLFAFPFNLPAESFVPKVLAVDRAGNERQAGIYFHLLPKAFPHDRIELSDAFLDKVAAEFKDRFPQAPTPLEIFLKANRELREHDLKILAECGRTTSAVPLWEGAFLRLPNSAPRGTFAQLRSYYYHGKEVDQQNHLGIDLAALAHTPVPAANTGKVVYADDLGIYGQCVIIDHGLGLQTLYGHLSRIAVKAGDQVKKGQAIGNTGDTGLAGGDHLHFGVVVSGEQVNPIEWWDPSWIKNNVTGKLAEATSRAASP</sequence>
<dbReference type="AlphaFoldDB" id="A0A6V8NBZ2"/>
<proteinExistence type="predicted"/>
<dbReference type="RefSeq" id="WP_183361291.1">
    <property type="nucleotide sequence ID" value="NZ_BLXZ01000004.1"/>
</dbReference>
<dbReference type="InterPro" id="IPR016047">
    <property type="entry name" value="M23ase_b-sheet_dom"/>
</dbReference>
<evidence type="ECO:0000313" key="3">
    <source>
        <dbReference type="EMBL" id="GFO68739.1"/>
    </source>
</evidence>
<dbReference type="InterPro" id="IPR011055">
    <property type="entry name" value="Dup_hybrid_motif"/>
</dbReference>
<dbReference type="EMBL" id="BLXZ01000004">
    <property type="protein sequence ID" value="GFO68739.1"/>
    <property type="molecule type" value="Genomic_DNA"/>
</dbReference>
<evidence type="ECO:0000259" key="2">
    <source>
        <dbReference type="Pfam" id="PF01551"/>
    </source>
</evidence>
<name>A0A6V8NBZ2_9BACT</name>
<keyword evidence="4" id="KW-1185">Reference proteome</keyword>
<dbReference type="CDD" id="cd12797">
    <property type="entry name" value="M23_peptidase"/>
    <property type="match status" value="1"/>
</dbReference>
<dbReference type="SUPFAM" id="SSF51261">
    <property type="entry name" value="Duplicated hybrid motif"/>
    <property type="match status" value="1"/>
</dbReference>
<keyword evidence="1" id="KW-0732">Signal</keyword>
<dbReference type="InterPro" id="IPR050570">
    <property type="entry name" value="Cell_wall_metabolism_enzyme"/>
</dbReference>
<dbReference type="PANTHER" id="PTHR21666:SF289">
    <property type="entry name" value="L-ALA--D-GLU ENDOPEPTIDASE"/>
    <property type="match status" value="1"/>
</dbReference>
<protein>
    <submittedName>
        <fullName evidence="3">Peptidase M24</fullName>
    </submittedName>
</protein>
<accession>A0A6V8NBZ2</accession>
<gene>
    <name evidence="3" type="ORF">GMLC_23180</name>
</gene>
<evidence type="ECO:0000313" key="4">
    <source>
        <dbReference type="Proteomes" id="UP000587586"/>
    </source>
</evidence>
<dbReference type="PANTHER" id="PTHR21666">
    <property type="entry name" value="PEPTIDASE-RELATED"/>
    <property type="match status" value="1"/>
</dbReference>
<dbReference type="Pfam" id="PF01551">
    <property type="entry name" value="Peptidase_M23"/>
    <property type="match status" value="1"/>
</dbReference>
<feature type="domain" description="M23ase beta-sheet core" evidence="2">
    <location>
        <begin position="318"/>
        <end position="412"/>
    </location>
</feature>
<dbReference type="Gene3D" id="2.70.70.10">
    <property type="entry name" value="Glucose Permease (Domain IIA)"/>
    <property type="match status" value="1"/>
</dbReference>
<evidence type="ECO:0000256" key="1">
    <source>
        <dbReference type="ARBA" id="ARBA00022729"/>
    </source>
</evidence>
<dbReference type="Proteomes" id="UP000587586">
    <property type="component" value="Unassembled WGS sequence"/>
</dbReference>
<comment type="caution">
    <text evidence="3">The sequence shown here is derived from an EMBL/GenBank/DDBJ whole genome shotgun (WGS) entry which is preliminary data.</text>
</comment>
<dbReference type="GO" id="GO:0004222">
    <property type="term" value="F:metalloendopeptidase activity"/>
    <property type="evidence" value="ECO:0007669"/>
    <property type="project" value="TreeGrafter"/>
</dbReference>
<reference evidence="4" key="1">
    <citation type="submission" date="2020-06" db="EMBL/GenBank/DDBJ databases">
        <title>Draft genomic sequecing of Geomonas sp. Red745.</title>
        <authorList>
            <person name="Itoh H."/>
            <person name="Xu Z.X."/>
            <person name="Ushijima N."/>
            <person name="Masuda Y."/>
            <person name="Shiratori Y."/>
            <person name="Senoo K."/>
        </authorList>
    </citation>
    <scope>NUCLEOTIDE SEQUENCE [LARGE SCALE GENOMIC DNA]</scope>
    <source>
        <strain evidence="4">Red745</strain>
    </source>
</reference>
<organism evidence="3 4">
    <name type="scientific">Geomonas limicola</name>
    <dbReference type="NCBI Taxonomy" id="2740186"/>
    <lineage>
        <taxon>Bacteria</taxon>
        <taxon>Pseudomonadati</taxon>
        <taxon>Thermodesulfobacteriota</taxon>
        <taxon>Desulfuromonadia</taxon>
        <taxon>Geobacterales</taxon>
        <taxon>Geobacteraceae</taxon>
        <taxon>Geomonas</taxon>
    </lineage>
</organism>